<dbReference type="PANTHER" id="PTHR12697:SF38">
    <property type="entry name" value="PBS LYASE HEAT DOMAIN PROTEIN REPEAT-CONTAINING PROTEIN"/>
    <property type="match status" value="1"/>
</dbReference>
<comment type="caution">
    <text evidence="1">The sequence shown here is derived from an EMBL/GenBank/DDBJ whole genome shotgun (WGS) entry which is preliminary data.</text>
</comment>
<gene>
    <name evidence="1" type="ORF">NG895_17460</name>
</gene>
<keyword evidence="2" id="KW-1185">Reference proteome</keyword>
<dbReference type="GO" id="GO:0016491">
    <property type="term" value="F:oxidoreductase activity"/>
    <property type="evidence" value="ECO:0007669"/>
    <property type="project" value="TreeGrafter"/>
</dbReference>
<dbReference type="Pfam" id="PF13646">
    <property type="entry name" value="HEAT_2"/>
    <property type="match status" value="1"/>
</dbReference>
<dbReference type="InterPro" id="IPR004155">
    <property type="entry name" value="PBS_lyase_HEAT"/>
</dbReference>
<dbReference type="Gene3D" id="1.25.10.10">
    <property type="entry name" value="Leucine-rich Repeat Variant"/>
    <property type="match status" value="1"/>
</dbReference>
<proteinExistence type="predicted"/>
<sequence>MILRLSLLFASLALFVGCQTTPWPLRLLQRPERTTYRTAEMRMDAVREFRAKSTGVDTPEQREIVNQLARQIQVEPDPLVREAIVDTIAEFRTPLAAQVLEAGLSDEDLHVRRHCCQALGKRGDPAAVPVLARAINAEQDLQVRVAAVEALGRINSPDAYTALAVAMEDRNPAMQYAGVESMKQISGKDLGNDVSTWLQYARGETPTRKAEEEISIARRIRGLTPF</sequence>
<dbReference type="PROSITE" id="PS51257">
    <property type="entry name" value="PROKAR_LIPOPROTEIN"/>
    <property type="match status" value="1"/>
</dbReference>
<evidence type="ECO:0000313" key="2">
    <source>
        <dbReference type="Proteomes" id="UP001155241"/>
    </source>
</evidence>
<organism evidence="1 2">
    <name type="scientific">Aeoliella straminimaris</name>
    <dbReference type="NCBI Taxonomy" id="2954799"/>
    <lineage>
        <taxon>Bacteria</taxon>
        <taxon>Pseudomonadati</taxon>
        <taxon>Planctomycetota</taxon>
        <taxon>Planctomycetia</taxon>
        <taxon>Pirellulales</taxon>
        <taxon>Lacipirellulaceae</taxon>
        <taxon>Aeoliella</taxon>
    </lineage>
</organism>
<accession>A0A9X2JIG0</accession>
<dbReference type="InterPro" id="IPR016024">
    <property type="entry name" value="ARM-type_fold"/>
</dbReference>
<dbReference type="RefSeq" id="WP_252853801.1">
    <property type="nucleotide sequence ID" value="NZ_JAMXLR010000061.1"/>
</dbReference>
<dbReference type="InterPro" id="IPR011989">
    <property type="entry name" value="ARM-like"/>
</dbReference>
<reference evidence="1" key="1">
    <citation type="submission" date="2022-06" db="EMBL/GenBank/DDBJ databases">
        <title>Aeoliella straminimaris, a novel planctomycete from sediments.</title>
        <authorList>
            <person name="Vitorino I.R."/>
            <person name="Lage O.M."/>
        </authorList>
    </citation>
    <scope>NUCLEOTIDE SEQUENCE</scope>
    <source>
        <strain evidence="1">ICT_H6.2</strain>
    </source>
</reference>
<dbReference type="AlphaFoldDB" id="A0A9X2JIG0"/>
<dbReference type="EMBL" id="JAMXLR010000061">
    <property type="protein sequence ID" value="MCO6045688.1"/>
    <property type="molecule type" value="Genomic_DNA"/>
</dbReference>
<dbReference type="PANTHER" id="PTHR12697">
    <property type="entry name" value="PBS LYASE HEAT-LIKE PROTEIN"/>
    <property type="match status" value="1"/>
</dbReference>
<evidence type="ECO:0000313" key="1">
    <source>
        <dbReference type="EMBL" id="MCO6045688.1"/>
    </source>
</evidence>
<dbReference type="SUPFAM" id="SSF48371">
    <property type="entry name" value="ARM repeat"/>
    <property type="match status" value="1"/>
</dbReference>
<dbReference type="Proteomes" id="UP001155241">
    <property type="component" value="Unassembled WGS sequence"/>
</dbReference>
<dbReference type="SMART" id="SM00567">
    <property type="entry name" value="EZ_HEAT"/>
    <property type="match status" value="3"/>
</dbReference>
<name>A0A9X2JIG0_9BACT</name>
<protein>
    <submittedName>
        <fullName evidence="1">HEAT repeat domain-containing protein</fullName>
    </submittedName>
</protein>